<dbReference type="AlphaFoldDB" id="W9CDV8"/>
<dbReference type="EMBL" id="AYSA01000216">
    <property type="protein sequence ID" value="ESZ94937.1"/>
    <property type="molecule type" value="Genomic_DNA"/>
</dbReference>
<gene>
    <name evidence="3" type="ORF">SBOR_4661</name>
</gene>
<accession>W9CDV8</accession>
<keyword evidence="2" id="KW-0472">Membrane</keyword>
<feature type="region of interest" description="Disordered" evidence="1">
    <location>
        <begin position="1"/>
        <end position="34"/>
    </location>
</feature>
<evidence type="ECO:0000256" key="1">
    <source>
        <dbReference type="SAM" id="MobiDB-lite"/>
    </source>
</evidence>
<feature type="compositionally biased region" description="Polar residues" evidence="1">
    <location>
        <begin position="7"/>
        <end position="21"/>
    </location>
</feature>
<reference evidence="3 4" key="1">
    <citation type="journal article" date="2014" name="Genome Announc.">
        <title>Draft genome sequence of Sclerotinia borealis, a psychrophilic plant pathogenic fungus.</title>
        <authorList>
            <person name="Mardanov A.V."/>
            <person name="Beletsky A.V."/>
            <person name="Kadnikov V.V."/>
            <person name="Ignatov A.N."/>
            <person name="Ravin N.V."/>
        </authorList>
    </citation>
    <scope>NUCLEOTIDE SEQUENCE [LARGE SCALE GENOMIC DNA]</scope>
    <source>
        <strain evidence="4">F-4157</strain>
    </source>
</reference>
<feature type="transmembrane region" description="Helical" evidence="2">
    <location>
        <begin position="81"/>
        <end position="101"/>
    </location>
</feature>
<sequence length="235" mass="25709">MAHARTFSRQLGSTLPTHNQPQVPPQIIISDSEDPHKPIYHQTLHWKNSLLDSVQSSHTQTSTSFHSLLTKIKTIAPRSKVLLGLLCLLSLVSVIAAASGVRPDILTGGDRSPYTRTHYVTHNRGRKFDHNREKRVKREEPPVPIPVPVIGLTPKKIAPVVHTEEKKVKRGEAPVMRLTPRKSIPREVGGGTDVPVTISTITSSVAGSATGMPATCEPTMCILPYCDCTGLNDEE</sequence>
<dbReference type="OrthoDB" id="3504467at2759"/>
<keyword evidence="2" id="KW-1133">Transmembrane helix</keyword>
<proteinExistence type="predicted"/>
<organism evidence="3 4">
    <name type="scientific">Sclerotinia borealis (strain F-4128)</name>
    <dbReference type="NCBI Taxonomy" id="1432307"/>
    <lineage>
        <taxon>Eukaryota</taxon>
        <taxon>Fungi</taxon>
        <taxon>Dikarya</taxon>
        <taxon>Ascomycota</taxon>
        <taxon>Pezizomycotina</taxon>
        <taxon>Leotiomycetes</taxon>
        <taxon>Helotiales</taxon>
        <taxon>Sclerotiniaceae</taxon>
        <taxon>Sclerotinia</taxon>
    </lineage>
</organism>
<evidence type="ECO:0000313" key="3">
    <source>
        <dbReference type="EMBL" id="ESZ94937.1"/>
    </source>
</evidence>
<evidence type="ECO:0000313" key="4">
    <source>
        <dbReference type="Proteomes" id="UP000019487"/>
    </source>
</evidence>
<name>W9CDV8_SCLBF</name>
<dbReference type="HOGENOM" id="CLU_1396093_0_0_1"/>
<comment type="caution">
    <text evidence="3">The sequence shown here is derived from an EMBL/GenBank/DDBJ whole genome shotgun (WGS) entry which is preliminary data.</text>
</comment>
<keyword evidence="2" id="KW-0812">Transmembrane</keyword>
<dbReference type="Proteomes" id="UP000019487">
    <property type="component" value="Unassembled WGS sequence"/>
</dbReference>
<evidence type="ECO:0000256" key="2">
    <source>
        <dbReference type="SAM" id="Phobius"/>
    </source>
</evidence>
<keyword evidence="4" id="KW-1185">Reference proteome</keyword>
<protein>
    <submittedName>
        <fullName evidence="3">Uncharacterized protein</fullName>
    </submittedName>
</protein>